<keyword evidence="8" id="KW-0811">Translocation</keyword>
<organism evidence="14">
    <name type="scientific">Salpingoeca rosetta (strain ATCC 50818 / BSB-021)</name>
    <dbReference type="NCBI Taxonomy" id="946362"/>
    <lineage>
        <taxon>Eukaryota</taxon>
        <taxon>Choanoflagellata</taxon>
        <taxon>Craspedida</taxon>
        <taxon>Salpingoecidae</taxon>
        <taxon>Salpingoeca</taxon>
    </lineage>
</organism>
<evidence type="ECO:0000313" key="14">
    <source>
        <dbReference type="Proteomes" id="UP000007799"/>
    </source>
</evidence>
<gene>
    <name evidence="13" type="ORF">PTSG_06302</name>
</gene>
<dbReference type="GO" id="GO:0006606">
    <property type="term" value="P:protein import into nucleus"/>
    <property type="evidence" value="ECO:0007669"/>
    <property type="project" value="TreeGrafter"/>
</dbReference>
<dbReference type="RefSeq" id="XP_004993193.1">
    <property type="nucleotide sequence ID" value="XM_004993136.1"/>
</dbReference>
<evidence type="ECO:0000256" key="4">
    <source>
        <dbReference type="ARBA" id="ARBA00022574"/>
    </source>
</evidence>
<dbReference type="Gene3D" id="2.130.10.10">
    <property type="entry name" value="YVTN repeat-like/Quinoprotein amine dehydrogenase"/>
    <property type="match status" value="1"/>
</dbReference>
<feature type="region of interest" description="Disordered" evidence="12">
    <location>
        <begin position="307"/>
        <end position="330"/>
    </location>
</feature>
<evidence type="ECO:0000256" key="9">
    <source>
        <dbReference type="ARBA" id="ARBA00023132"/>
    </source>
</evidence>
<dbReference type="Proteomes" id="UP000007799">
    <property type="component" value="Unassembled WGS sequence"/>
</dbReference>
<evidence type="ECO:0000256" key="12">
    <source>
        <dbReference type="SAM" id="MobiDB-lite"/>
    </source>
</evidence>
<keyword evidence="10" id="KW-0539">Nucleus</keyword>
<dbReference type="PANTHER" id="PTHR11024:SF2">
    <property type="entry name" value="PROTEIN SEC13 HOMOLOG"/>
    <property type="match status" value="1"/>
</dbReference>
<dbReference type="GO" id="GO:0032008">
    <property type="term" value="P:positive regulation of TOR signaling"/>
    <property type="evidence" value="ECO:0007669"/>
    <property type="project" value="TreeGrafter"/>
</dbReference>
<dbReference type="OMA" id="REGDQWE"/>
<dbReference type="FunCoup" id="F2UCI6">
    <property type="interactions" value="1816"/>
</dbReference>
<keyword evidence="5" id="KW-0677">Repeat</keyword>
<evidence type="ECO:0000256" key="2">
    <source>
        <dbReference type="ARBA" id="ARBA00010102"/>
    </source>
</evidence>
<dbReference type="GO" id="GO:0005198">
    <property type="term" value="F:structural molecule activity"/>
    <property type="evidence" value="ECO:0007669"/>
    <property type="project" value="InterPro"/>
</dbReference>
<keyword evidence="6" id="KW-0509">mRNA transport</keyword>
<dbReference type="InParanoid" id="F2UCI6"/>
<dbReference type="OrthoDB" id="364224at2759"/>
<dbReference type="SMART" id="SM00320">
    <property type="entry name" value="WD40"/>
    <property type="match status" value="6"/>
</dbReference>
<dbReference type="GO" id="GO:0051028">
    <property type="term" value="P:mRNA transport"/>
    <property type="evidence" value="ECO:0007669"/>
    <property type="project" value="UniProtKB-KW"/>
</dbReference>
<protein>
    <submittedName>
        <fullName evidence="13">Uncharacterized protein</fullName>
    </submittedName>
</protein>
<dbReference type="InterPro" id="IPR001680">
    <property type="entry name" value="WD40_rpt"/>
</dbReference>
<comment type="similarity">
    <text evidence="2">Belongs to the WD repeat SEC13 family.</text>
</comment>
<reference evidence="13" key="1">
    <citation type="submission" date="2009-08" db="EMBL/GenBank/DDBJ databases">
        <title>Annotation of Salpingoeca rosetta.</title>
        <authorList>
            <consortium name="The Broad Institute Genome Sequencing Platform"/>
            <person name="Russ C."/>
            <person name="Cuomo C."/>
            <person name="Burger G."/>
            <person name="Gray M.W."/>
            <person name="Holland P.W.H."/>
            <person name="King N."/>
            <person name="Lang F.B.F."/>
            <person name="Roger A.J."/>
            <person name="Ruiz-Trillo I."/>
            <person name="Young S.K."/>
            <person name="Zeng Q."/>
            <person name="Gargeya S."/>
            <person name="Alvarado L."/>
            <person name="Berlin A."/>
            <person name="Chapman S.B."/>
            <person name="Chen Z."/>
            <person name="Freedman E."/>
            <person name="Gellesch M."/>
            <person name="Goldberg J."/>
            <person name="Griggs A."/>
            <person name="Gujja S."/>
            <person name="Heilman E."/>
            <person name="Heiman D."/>
            <person name="Howarth C."/>
            <person name="Mehta T."/>
            <person name="Neiman D."/>
            <person name="Pearson M."/>
            <person name="Roberts A."/>
            <person name="Saif S."/>
            <person name="Shea T."/>
            <person name="Shenoy N."/>
            <person name="Sisk P."/>
            <person name="Stolte C."/>
            <person name="Sykes S."/>
            <person name="White J."/>
            <person name="Yandava C."/>
            <person name="Haas B."/>
            <person name="Nusbaum C."/>
            <person name="Birren B."/>
        </authorList>
    </citation>
    <scope>NUCLEOTIDE SEQUENCE [LARGE SCALE GENOMIC DNA]</scope>
    <source>
        <strain evidence="13">ATCC 50818</strain>
    </source>
</reference>
<keyword evidence="3" id="KW-0813">Transport</keyword>
<dbReference type="PANTHER" id="PTHR11024">
    <property type="entry name" value="NUCLEAR PORE COMPLEX PROTEIN SEC13 / SEH1 FAMILY MEMBER"/>
    <property type="match status" value="1"/>
</dbReference>
<dbReference type="Pfam" id="PF00400">
    <property type="entry name" value="WD40"/>
    <property type="match status" value="2"/>
</dbReference>
<evidence type="ECO:0000256" key="6">
    <source>
        <dbReference type="ARBA" id="ARBA00022816"/>
    </source>
</evidence>
<keyword evidence="9" id="KW-0906">Nuclear pore complex</keyword>
<dbReference type="KEGG" id="sre:PTSG_06302"/>
<dbReference type="InterPro" id="IPR036322">
    <property type="entry name" value="WD40_repeat_dom_sf"/>
</dbReference>
<dbReference type="eggNOG" id="KOG1332">
    <property type="taxonomic scope" value="Eukaryota"/>
</dbReference>
<dbReference type="PROSITE" id="PS50082">
    <property type="entry name" value="WD_REPEATS_2"/>
    <property type="match status" value="1"/>
</dbReference>
<keyword evidence="7" id="KW-0653">Protein transport</keyword>
<dbReference type="SUPFAM" id="SSF50978">
    <property type="entry name" value="WD40 repeat-like"/>
    <property type="match status" value="1"/>
</dbReference>
<evidence type="ECO:0000256" key="11">
    <source>
        <dbReference type="PROSITE-ProRule" id="PRU00221"/>
    </source>
</evidence>
<evidence type="ECO:0000313" key="13">
    <source>
        <dbReference type="EMBL" id="EGD74293.1"/>
    </source>
</evidence>
<dbReference type="AlphaFoldDB" id="F2UCI6"/>
<dbReference type="STRING" id="946362.F2UCI6"/>
<dbReference type="EMBL" id="GL832968">
    <property type="protein sequence ID" value="EGD74293.1"/>
    <property type="molecule type" value="Genomic_DNA"/>
</dbReference>
<dbReference type="GO" id="GO:0032527">
    <property type="term" value="P:protein exit from endoplasmic reticulum"/>
    <property type="evidence" value="ECO:0007669"/>
    <property type="project" value="TreeGrafter"/>
</dbReference>
<name>F2UCI6_SALR5</name>
<dbReference type="GO" id="GO:0090114">
    <property type="term" value="P:COPII-coated vesicle budding"/>
    <property type="evidence" value="ECO:0007669"/>
    <property type="project" value="TreeGrafter"/>
</dbReference>
<proteinExistence type="inferred from homology"/>
<evidence type="ECO:0000256" key="7">
    <source>
        <dbReference type="ARBA" id="ARBA00022927"/>
    </source>
</evidence>
<comment type="subcellular location">
    <subcellularLocation>
        <location evidence="1">Nucleus</location>
        <location evidence="1">Nuclear pore complex</location>
    </subcellularLocation>
</comment>
<dbReference type="InterPro" id="IPR015943">
    <property type="entry name" value="WD40/YVTN_repeat-like_dom_sf"/>
</dbReference>
<evidence type="ECO:0000256" key="3">
    <source>
        <dbReference type="ARBA" id="ARBA00022448"/>
    </source>
</evidence>
<keyword evidence="4 11" id="KW-0853">WD repeat</keyword>
<dbReference type="GO" id="GO:0030127">
    <property type="term" value="C:COPII vesicle coat"/>
    <property type="evidence" value="ECO:0007669"/>
    <property type="project" value="TreeGrafter"/>
</dbReference>
<dbReference type="GeneID" id="16073768"/>
<evidence type="ECO:0000256" key="1">
    <source>
        <dbReference type="ARBA" id="ARBA00004567"/>
    </source>
</evidence>
<dbReference type="PROSITE" id="PS50294">
    <property type="entry name" value="WD_REPEATS_REGION"/>
    <property type="match status" value="1"/>
</dbReference>
<evidence type="ECO:0000256" key="8">
    <source>
        <dbReference type="ARBA" id="ARBA00023010"/>
    </source>
</evidence>
<dbReference type="InterPro" id="IPR037363">
    <property type="entry name" value="Sec13/Seh1_fam"/>
</dbReference>
<accession>F2UCI6</accession>
<keyword evidence="14" id="KW-1185">Reference proteome</keyword>
<evidence type="ECO:0000256" key="10">
    <source>
        <dbReference type="ARBA" id="ARBA00023242"/>
    </source>
</evidence>
<sequence length="330" mass="36387">MVEPLQTLDTMHTDMVHDAQLDFYGDRLATCSTDKTIKIFRVKEGRHELEQTVQGHSGPVWQVAWANPKHGNYLASCSADKTVIIWEEVESGWIAAHRHTDPKAGSMNTIAWSPHEDALQLAIGTSEGQISLLTLTDGQWHFSEVAHHDDPAFLNGVLGISWAPPSVAFTHADVHGEYRLVACGCDTEVKIYKGTREQGHETVWDEEERLPVVHQSWVRDVSWAPQIGLAAATIASCGQDNAVFVYSKDHASGEWHAQQLGDTADLPVWRVSWSLAGNVLAVACGDSTGVTKLYKQNLNGRWNCIKTIKDPSPPPNSTTHTTDQPNTMPV</sequence>
<dbReference type="GO" id="GO:0031080">
    <property type="term" value="C:nuclear pore outer ring"/>
    <property type="evidence" value="ECO:0007669"/>
    <property type="project" value="TreeGrafter"/>
</dbReference>
<evidence type="ECO:0000256" key="5">
    <source>
        <dbReference type="ARBA" id="ARBA00022737"/>
    </source>
</evidence>
<feature type="repeat" description="WD" evidence="11">
    <location>
        <begin position="53"/>
        <end position="87"/>
    </location>
</feature>